<evidence type="ECO:0000313" key="2">
    <source>
        <dbReference type="EMBL" id="KAK8861025.1"/>
    </source>
</evidence>
<comment type="caution">
    <text evidence="2">The sequence shown here is derived from an EMBL/GenBank/DDBJ whole genome shotgun (WGS) entry which is preliminary data.</text>
</comment>
<dbReference type="EMBL" id="JAPFFF010000018">
    <property type="protein sequence ID" value="KAK8861025.1"/>
    <property type="molecule type" value="Genomic_DNA"/>
</dbReference>
<protein>
    <submittedName>
        <fullName evidence="2">Uncharacterized protein</fullName>
    </submittedName>
</protein>
<proteinExistence type="predicted"/>
<dbReference type="Proteomes" id="UP001470230">
    <property type="component" value="Unassembled WGS sequence"/>
</dbReference>
<feature type="compositionally biased region" description="Polar residues" evidence="1">
    <location>
        <begin position="351"/>
        <end position="361"/>
    </location>
</feature>
<organism evidence="2 3">
    <name type="scientific">Tritrichomonas musculus</name>
    <dbReference type="NCBI Taxonomy" id="1915356"/>
    <lineage>
        <taxon>Eukaryota</taxon>
        <taxon>Metamonada</taxon>
        <taxon>Parabasalia</taxon>
        <taxon>Tritrichomonadida</taxon>
        <taxon>Tritrichomonadidae</taxon>
        <taxon>Tritrichomonas</taxon>
    </lineage>
</organism>
<accession>A0ABR2ID72</accession>
<feature type="compositionally biased region" description="Low complexity" evidence="1">
    <location>
        <begin position="341"/>
        <end position="350"/>
    </location>
</feature>
<feature type="compositionally biased region" description="Acidic residues" evidence="1">
    <location>
        <begin position="511"/>
        <end position="524"/>
    </location>
</feature>
<feature type="region of interest" description="Disordered" evidence="1">
    <location>
        <begin position="243"/>
        <end position="283"/>
    </location>
</feature>
<feature type="region of interest" description="Disordered" evidence="1">
    <location>
        <begin position="341"/>
        <end position="361"/>
    </location>
</feature>
<feature type="region of interest" description="Disordered" evidence="1">
    <location>
        <begin position="1"/>
        <end position="22"/>
    </location>
</feature>
<feature type="compositionally biased region" description="Low complexity" evidence="1">
    <location>
        <begin position="244"/>
        <end position="254"/>
    </location>
</feature>
<feature type="region of interest" description="Disordered" evidence="1">
    <location>
        <begin position="502"/>
        <end position="528"/>
    </location>
</feature>
<reference evidence="2 3" key="1">
    <citation type="submission" date="2024-04" db="EMBL/GenBank/DDBJ databases">
        <title>Tritrichomonas musculus Genome.</title>
        <authorList>
            <person name="Alves-Ferreira E."/>
            <person name="Grigg M."/>
            <person name="Lorenzi H."/>
            <person name="Galac M."/>
        </authorList>
    </citation>
    <scope>NUCLEOTIDE SEQUENCE [LARGE SCALE GENOMIC DNA]</scope>
    <source>
        <strain evidence="2 3">EAF2021</strain>
    </source>
</reference>
<evidence type="ECO:0000313" key="3">
    <source>
        <dbReference type="Proteomes" id="UP001470230"/>
    </source>
</evidence>
<name>A0ABR2ID72_9EUKA</name>
<gene>
    <name evidence="2" type="ORF">M9Y10_012717</name>
</gene>
<keyword evidence="3" id="KW-1185">Reference proteome</keyword>
<evidence type="ECO:0000256" key="1">
    <source>
        <dbReference type="SAM" id="MobiDB-lite"/>
    </source>
</evidence>
<sequence>MNKLQSSHSKYKGKIDPSRSKSAPSILKSSYIKPSNSKILTRKPCFEIEEPCQFYLTEIPKRRFISANIRNSLIDQIKLIKNIGSKIVQTKTKNESISKQFWKIWNGFQNTLVQEFNHQIYSTKSSIKKSLASLKDYIKFIGNEDKQDEVSQLVNHTIEELNQDSNENFSYILSEFKDLQAYISSGDVNSKQRNVNFQLTPVLSPILTQLQNLKDIKATSDRFFTHIDEDTQTFQSLIHDEYASSPSSKVSPKKALTAKKSQPAFHMANDKNNDNSSNTYTDSEDQLSINISNAKEENAKLKKQIEEMQKKKSEKRIELEDKRKEELNEIKNLKSTISQLKQKSKQLSAQNTSRSTKSSSMYVPLNPLRTEIRELELEQVRLDAANSFLLDQIDANSNPKQSNTLSGYQKNSELANKRSELNKELFQLRVKCIQINKVIQKATAKTYETNGNDQQIRKDFKKAQQVNDEMRSKLDKIISDFNDQKTQHEEELANKIKLELQREEKSQNPNNDEENDSNSFDDGDNEKVTDKSANLQQQLNNVKQLYRNRKQNLIEEEQRKQIKSARRLRKKTENELTLLRCNSKSDYDDMMAQAQEVNKQYVEITNQYNEAQKSNKDKVSCNGQNLSKEEAEKEIEKLITKFTNLNIRINKSNAEEANKENLIMKNEIAEIENGNTKLIDSISDVKKKSVKMHSKIQSLHLQHQIFEMKNQDLQYDVNQAFEEAINDTNQQNLVLQDMLDNSIADLKKLNIEVPF</sequence>